<evidence type="ECO:0008006" key="3">
    <source>
        <dbReference type="Google" id="ProtNLM"/>
    </source>
</evidence>
<evidence type="ECO:0000313" key="1">
    <source>
        <dbReference type="EMBL" id="EKN70411.1"/>
    </source>
</evidence>
<dbReference type="Proteomes" id="UP000006316">
    <property type="component" value="Unassembled WGS sequence"/>
</dbReference>
<dbReference type="InterPro" id="IPR018540">
    <property type="entry name" value="Spo0E-like"/>
</dbReference>
<dbReference type="InterPro" id="IPR037208">
    <property type="entry name" value="Spo0E-like_sf"/>
</dbReference>
<reference evidence="1 2" key="1">
    <citation type="journal article" date="2012" name="Front. Microbiol.">
        <title>Redundancy and modularity in membrane-associated dissimilatory nitrate reduction in Bacillus.</title>
        <authorList>
            <person name="Heylen K."/>
            <person name="Keltjens J."/>
        </authorList>
    </citation>
    <scope>NUCLEOTIDE SEQUENCE [LARGE SCALE GENOMIC DNA]</scope>
    <source>
        <strain evidence="2">LMG 21833T</strain>
    </source>
</reference>
<dbReference type="GO" id="GO:0046983">
    <property type="term" value="F:protein dimerization activity"/>
    <property type="evidence" value="ECO:0007669"/>
    <property type="project" value="InterPro"/>
</dbReference>
<dbReference type="InterPro" id="IPR036638">
    <property type="entry name" value="HLH_DNA-bd_sf"/>
</dbReference>
<dbReference type="PATRIC" id="fig|1117379.3.peg.1072"/>
<gene>
    <name evidence="1" type="ORF">BABA_05156</name>
</gene>
<name>K6EAI2_9BACI</name>
<organism evidence="1 2">
    <name type="scientific">Neobacillus bataviensis LMG 21833</name>
    <dbReference type="NCBI Taxonomy" id="1117379"/>
    <lineage>
        <taxon>Bacteria</taxon>
        <taxon>Bacillati</taxon>
        <taxon>Bacillota</taxon>
        <taxon>Bacilli</taxon>
        <taxon>Bacillales</taxon>
        <taxon>Bacillaceae</taxon>
        <taxon>Neobacillus</taxon>
    </lineage>
</organism>
<comment type="caution">
    <text evidence="1">The sequence shown here is derived from an EMBL/GenBank/DDBJ whole genome shotgun (WGS) entry which is preliminary data.</text>
</comment>
<dbReference type="GO" id="GO:0043937">
    <property type="term" value="P:regulation of sporulation"/>
    <property type="evidence" value="ECO:0007669"/>
    <property type="project" value="InterPro"/>
</dbReference>
<protein>
    <recommendedName>
        <fullName evidence="3">Spo0E like sporulation regulatory protein</fullName>
    </recommendedName>
</protein>
<dbReference type="EMBL" id="AJLS01000038">
    <property type="protein sequence ID" value="EKN70411.1"/>
    <property type="molecule type" value="Genomic_DNA"/>
</dbReference>
<dbReference type="Pfam" id="PF09388">
    <property type="entry name" value="SpoOE-like"/>
    <property type="match status" value="1"/>
</dbReference>
<dbReference type="Gene3D" id="4.10.280.10">
    <property type="entry name" value="Helix-loop-helix DNA-binding domain"/>
    <property type="match status" value="1"/>
</dbReference>
<proteinExistence type="predicted"/>
<evidence type="ECO:0000313" key="2">
    <source>
        <dbReference type="Proteomes" id="UP000006316"/>
    </source>
</evidence>
<accession>K6EAI2</accession>
<dbReference type="STRING" id="1117379.BABA_05156"/>
<dbReference type="AlphaFoldDB" id="K6EAI2"/>
<keyword evidence="2" id="KW-1185">Reference proteome</keyword>
<dbReference type="SUPFAM" id="SSF140500">
    <property type="entry name" value="BAS1536-like"/>
    <property type="match status" value="1"/>
</dbReference>
<sequence length="61" mass="7213">MQNKNRIEVIKMGNQFRGLKEEIEICRDKMVRLASETSLNNKQVIETSQRLDHLLNQLTEK</sequence>